<reference evidence="2" key="1">
    <citation type="journal article" date="2022" name="Mol. Ecol. Resour.">
        <title>The genomes of chicory, endive, great burdock and yacon provide insights into Asteraceae palaeo-polyploidization history and plant inulin production.</title>
        <authorList>
            <person name="Fan W."/>
            <person name="Wang S."/>
            <person name="Wang H."/>
            <person name="Wang A."/>
            <person name="Jiang F."/>
            <person name="Liu H."/>
            <person name="Zhao H."/>
            <person name="Xu D."/>
            <person name="Zhang Y."/>
        </authorList>
    </citation>
    <scope>NUCLEOTIDE SEQUENCE [LARGE SCALE GENOMIC DNA]</scope>
    <source>
        <strain evidence="2">cv. Niubang</strain>
    </source>
</reference>
<organism evidence="1 2">
    <name type="scientific">Arctium lappa</name>
    <name type="common">Greater burdock</name>
    <name type="synonym">Lappa major</name>
    <dbReference type="NCBI Taxonomy" id="4217"/>
    <lineage>
        <taxon>Eukaryota</taxon>
        <taxon>Viridiplantae</taxon>
        <taxon>Streptophyta</taxon>
        <taxon>Embryophyta</taxon>
        <taxon>Tracheophyta</taxon>
        <taxon>Spermatophyta</taxon>
        <taxon>Magnoliopsida</taxon>
        <taxon>eudicotyledons</taxon>
        <taxon>Gunneridae</taxon>
        <taxon>Pentapetalae</taxon>
        <taxon>asterids</taxon>
        <taxon>campanulids</taxon>
        <taxon>Asterales</taxon>
        <taxon>Asteraceae</taxon>
        <taxon>Carduoideae</taxon>
        <taxon>Cardueae</taxon>
        <taxon>Arctiinae</taxon>
        <taxon>Arctium</taxon>
    </lineage>
</organism>
<sequence length="166" mass="18297">MDPNHVLKGIHDSTQENKVGFFYNQAALCHQGSSIIRLTDILFAKRQYLKVSSSASGFFFKNQKGKNDMFLLSNCTESNSNLAVKGGNWYLASVLQSWGATYHLPVPRLLLSNMVGPHRIPSQSQNNKGGSSLLRFSDGQALFLAASVSSLTVRISFWQVLLVLSS</sequence>
<evidence type="ECO:0000313" key="2">
    <source>
        <dbReference type="Proteomes" id="UP001055879"/>
    </source>
</evidence>
<protein>
    <submittedName>
        <fullName evidence="1">Uncharacterized protein</fullName>
    </submittedName>
</protein>
<dbReference type="EMBL" id="CM042048">
    <property type="protein sequence ID" value="KAI3757563.1"/>
    <property type="molecule type" value="Genomic_DNA"/>
</dbReference>
<dbReference type="Proteomes" id="UP001055879">
    <property type="component" value="Linkage Group LG02"/>
</dbReference>
<name>A0ACB9EG42_ARCLA</name>
<accession>A0ACB9EG42</accession>
<reference evidence="1 2" key="2">
    <citation type="journal article" date="2022" name="Mol. Ecol. Resour.">
        <title>The genomes of chicory, endive, great burdock and yacon provide insights into Asteraceae paleo-polyploidization history and plant inulin production.</title>
        <authorList>
            <person name="Fan W."/>
            <person name="Wang S."/>
            <person name="Wang H."/>
            <person name="Wang A."/>
            <person name="Jiang F."/>
            <person name="Liu H."/>
            <person name="Zhao H."/>
            <person name="Xu D."/>
            <person name="Zhang Y."/>
        </authorList>
    </citation>
    <scope>NUCLEOTIDE SEQUENCE [LARGE SCALE GENOMIC DNA]</scope>
    <source>
        <strain evidence="2">cv. Niubang</strain>
    </source>
</reference>
<proteinExistence type="predicted"/>
<comment type="caution">
    <text evidence="1">The sequence shown here is derived from an EMBL/GenBank/DDBJ whole genome shotgun (WGS) entry which is preliminary data.</text>
</comment>
<gene>
    <name evidence="1" type="ORF">L6452_05104</name>
</gene>
<keyword evidence="2" id="KW-1185">Reference proteome</keyword>
<evidence type="ECO:0000313" key="1">
    <source>
        <dbReference type="EMBL" id="KAI3757563.1"/>
    </source>
</evidence>